<dbReference type="Proteomes" id="UP001176517">
    <property type="component" value="Unassembled WGS sequence"/>
</dbReference>
<feature type="compositionally biased region" description="Polar residues" evidence="4">
    <location>
        <begin position="856"/>
        <end position="869"/>
    </location>
</feature>
<dbReference type="SUPFAM" id="SSF52799">
    <property type="entry name" value="(Phosphotyrosine protein) phosphatases II"/>
    <property type="match status" value="1"/>
</dbReference>
<comment type="similarity">
    <text evidence="1">Belongs to the protein-tyrosine phosphatase family. Non-receptor class myotubularin subfamily.</text>
</comment>
<dbReference type="InterPro" id="IPR011993">
    <property type="entry name" value="PH-like_dom_sf"/>
</dbReference>
<dbReference type="InterPro" id="IPR030564">
    <property type="entry name" value="Myotubularin"/>
</dbReference>
<dbReference type="InterPro" id="IPR029021">
    <property type="entry name" value="Prot-tyrosine_phosphatase-like"/>
</dbReference>
<name>A0AAN6GUS8_9BASI</name>
<dbReference type="InterPro" id="IPR016130">
    <property type="entry name" value="Tyr_Pase_AS"/>
</dbReference>
<dbReference type="PANTHER" id="PTHR10807:SF128">
    <property type="entry name" value="PHOSPHATIDYLINOSITOL-3,5-BISPHOSPHATE 3-PHOSPHATASE"/>
    <property type="match status" value="1"/>
</dbReference>
<feature type="binding site" evidence="3">
    <location>
        <begin position="271"/>
        <end position="274"/>
    </location>
    <ligand>
        <name>substrate</name>
    </ligand>
</feature>
<dbReference type="AlphaFoldDB" id="A0AAN6GUS8"/>
<feature type="compositionally biased region" description="Polar residues" evidence="4">
    <location>
        <begin position="1"/>
        <end position="10"/>
    </location>
</feature>
<evidence type="ECO:0000259" key="5">
    <source>
        <dbReference type="PROSITE" id="PS51339"/>
    </source>
</evidence>
<dbReference type="GO" id="GO:0004438">
    <property type="term" value="F:phosphatidylinositol-3-phosphate phosphatase activity"/>
    <property type="evidence" value="ECO:0007669"/>
    <property type="project" value="TreeGrafter"/>
</dbReference>
<evidence type="ECO:0000256" key="4">
    <source>
        <dbReference type="SAM" id="MobiDB-lite"/>
    </source>
</evidence>
<feature type="binding site" evidence="3">
    <location>
        <begin position="296"/>
        <end position="297"/>
    </location>
    <ligand>
        <name>substrate</name>
    </ligand>
</feature>
<organism evidence="6 7">
    <name type="scientific">Tilletia horrida</name>
    <dbReference type="NCBI Taxonomy" id="155126"/>
    <lineage>
        <taxon>Eukaryota</taxon>
        <taxon>Fungi</taxon>
        <taxon>Dikarya</taxon>
        <taxon>Basidiomycota</taxon>
        <taxon>Ustilaginomycotina</taxon>
        <taxon>Exobasidiomycetes</taxon>
        <taxon>Tilletiales</taxon>
        <taxon>Tilletiaceae</taxon>
        <taxon>Tilletia</taxon>
    </lineage>
</organism>
<feature type="compositionally biased region" description="Basic and acidic residues" evidence="4">
    <location>
        <begin position="915"/>
        <end position="924"/>
    </location>
</feature>
<dbReference type="InterPro" id="IPR010569">
    <property type="entry name" value="Myotubularin-like_Pase_dom"/>
</dbReference>
<dbReference type="Gene3D" id="2.30.29.30">
    <property type="entry name" value="Pleckstrin-homology domain (PH domain)/Phosphotyrosine-binding domain (PTB)"/>
    <property type="match status" value="1"/>
</dbReference>
<proteinExistence type="inferred from homology"/>
<dbReference type="GO" id="GO:0005737">
    <property type="term" value="C:cytoplasm"/>
    <property type="evidence" value="ECO:0007669"/>
    <property type="project" value="TreeGrafter"/>
</dbReference>
<feature type="region of interest" description="Disordered" evidence="4">
    <location>
        <begin position="1"/>
        <end position="21"/>
    </location>
</feature>
<feature type="compositionally biased region" description="Pro residues" evidence="4">
    <location>
        <begin position="792"/>
        <end position="811"/>
    </location>
</feature>
<gene>
    <name evidence="6" type="primary">YMR1</name>
    <name evidence="6" type="ORF">OC846_000968</name>
</gene>
<dbReference type="GO" id="GO:0046856">
    <property type="term" value="P:phosphatidylinositol dephosphorylation"/>
    <property type="evidence" value="ECO:0007669"/>
    <property type="project" value="TreeGrafter"/>
</dbReference>
<feature type="region of interest" description="Disordered" evidence="4">
    <location>
        <begin position="850"/>
        <end position="950"/>
    </location>
</feature>
<dbReference type="GO" id="GO:0016020">
    <property type="term" value="C:membrane"/>
    <property type="evidence" value="ECO:0007669"/>
    <property type="project" value="TreeGrafter"/>
</dbReference>
<dbReference type="Pfam" id="PF06602">
    <property type="entry name" value="Myotub-related"/>
    <property type="match status" value="1"/>
</dbReference>
<dbReference type="PANTHER" id="PTHR10807">
    <property type="entry name" value="MYOTUBULARIN-RELATED"/>
    <property type="match status" value="1"/>
</dbReference>
<accession>A0AAN6GUS8</accession>
<evidence type="ECO:0000256" key="3">
    <source>
        <dbReference type="PIRSR" id="PIRSR630564-2"/>
    </source>
</evidence>
<evidence type="ECO:0000313" key="6">
    <source>
        <dbReference type="EMBL" id="KAK0556779.1"/>
    </source>
</evidence>
<dbReference type="PROSITE" id="PS51339">
    <property type="entry name" value="PPASE_MYOTUBULARIN"/>
    <property type="match status" value="1"/>
</dbReference>
<protein>
    <submittedName>
        <fullName evidence="6">Phosphatidylinositol-3-phosphatase ymr1</fullName>
    </submittedName>
</protein>
<feature type="active site" description="Phosphocysteine intermediate" evidence="2">
    <location>
        <position position="421"/>
    </location>
</feature>
<evidence type="ECO:0000313" key="7">
    <source>
        <dbReference type="Proteomes" id="UP001176517"/>
    </source>
</evidence>
<evidence type="ECO:0000256" key="2">
    <source>
        <dbReference type="PIRSR" id="PIRSR630564-1"/>
    </source>
</evidence>
<feature type="binding site" evidence="3">
    <location>
        <begin position="421"/>
        <end position="427"/>
    </location>
    <ligand>
        <name>substrate</name>
    </ligand>
</feature>
<keyword evidence="7" id="KW-1185">Reference proteome</keyword>
<reference evidence="6" key="1">
    <citation type="journal article" date="2023" name="PhytoFront">
        <title>Draft Genome Resources of Seven Strains of Tilletia horrida, Causal Agent of Kernel Smut of Rice.</title>
        <authorList>
            <person name="Khanal S."/>
            <person name="Antony Babu S."/>
            <person name="Zhou X.G."/>
        </authorList>
    </citation>
    <scope>NUCLEOTIDE SEQUENCE</scope>
    <source>
        <strain evidence="6">TX6</strain>
    </source>
</reference>
<dbReference type="PROSITE" id="PS00383">
    <property type="entry name" value="TYR_PHOSPHATASE_1"/>
    <property type="match status" value="1"/>
</dbReference>
<comment type="caution">
    <text evidence="6">The sequence shown here is derived from an EMBL/GenBank/DDBJ whole genome shotgun (WGS) entry which is preliminary data.</text>
</comment>
<feature type="domain" description="Myotubularin phosphatase" evidence="5">
    <location>
        <begin position="106"/>
        <end position="721"/>
    </location>
</feature>
<feature type="region of interest" description="Disordered" evidence="4">
    <location>
        <begin position="639"/>
        <end position="691"/>
    </location>
</feature>
<feature type="compositionally biased region" description="Polar residues" evidence="4">
    <location>
        <begin position="681"/>
        <end position="691"/>
    </location>
</feature>
<dbReference type="EMBL" id="JAPDMZ010000011">
    <property type="protein sequence ID" value="KAK0556779.1"/>
    <property type="molecule type" value="Genomic_DNA"/>
</dbReference>
<feature type="region of interest" description="Disordered" evidence="4">
    <location>
        <begin position="792"/>
        <end position="814"/>
    </location>
</feature>
<sequence length="950" mass="102862">MSAQHASSSRTPPPKIERQEDQSIPYTLINTLVRLPSLPTQDRHTRIYPLGIRLRTFQIYSLGFESESIATDVFETVKAYAVLRSPEQLYAFRRPPSKAAPAPTSGWQFYDPKKEFTRQGVGSRTKAWRFTDINLQYNISATYPNQLVVPTRISDQTLGYASKYRSKARIPALTYLHWANHGTITRCSQPLVGLKGNRSVQDEKLVEAIFSSHVFADPNSRAAQAAAAASAAASQSGGVAALGPSAGMVIYGATSTNLIVDARPTTNAMANVAKGAGSENMEHYRGCKKAYLGIDNIHVMRDSLNRVTEALKEAEAPLAFAAAESESSSHMLDRAGTINGSPRAGQQPQYNTSLYATYRPSRPGSSHSSGIGANASLPGKPLDTYALRRSNWLKHIAALLEGTMLVVRNIHINSSHVLLHCSDGWDRTAQIAALAQTCLDPYFRTLEGFAVLVEKDWLSFGHRFEDRSGHLGHPSRFVTDPGHGEPPAGEEAYGEDGNELGTPQESEGFEPQAAVNALWGFAKQLTAGFSGGGSSGGSGSGSSPTNLREISPVFHQYLDCIWQLMRQFPTRFEYNAAFLIEMHRQVYACEFGTFLLNCERERKALGRDDGRVVSLADTTPSVWDWIFAEDQKRKWINPLYDPSLDKPKAPPKSTDGEAPTPGGASSATEEIRESTPAAGTPTESPLSSSITLISNTDPASFGDMGVLLANPREVRFFADLFRRDEREMNALIIQEAQERARYAQRLADAAAGAMASKEKERLPATMDAPPPAPIIVEPPAPAAIVAATAPVKQPPAPAPEPPRPAPPPKPVPISMNNPWAATVAADSYGASSARSNQHISLEDVFGVEQARGGRSQGYQKTQSLFTSRPSEAPKADANVWGDELVPKAQTLSLDSRRSPNPLPQSGHSTAPIAIESERKKREETVPSAPTQPEDAPASQASYDPLGVGTF</sequence>
<feature type="region of interest" description="Disordered" evidence="4">
    <location>
        <begin position="471"/>
        <end position="506"/>
    </location>
</feature>
<evidence type="ECO:0000256" key="1">
    <source>
        <dbReference type="ARBA" id="ARBA00007471"/>
    </source>
</evidence>